<protein>
    <submittedName>
        <fullName evidence="1">Uncharacterized protein</fullName>
    </submittedName>
</protein>
<evidence type="ECO:0000313" key="1">
    <source>
        <dbReference type="EMBL" id="SHJ29938.1"/>
    </source>
</evidence>
<proteinExistence type="predicted"/>
<evidence type="ECO:0000313" key="2">
    <source>
        <dbReference type="Proteomes" id="UP000184432"/>
    </source>
</evidence>
<gene>
    <name evidence="1" type="ORF">SAMN04488508_107142</name>
</gene>
<dbReference type="AlphaFoldDB" id="A0A1M6I684"/>
<dbReference type="Proteomes" id="UP000184432">
    <property type="component" value="Unassembled WGS sequence"/>
</dbReference>
<organism evidence="1 2">
    <name type="scientific">Aquimarina spongiae</name>
    <dbReference type="NCBI Taxonomy" id="570521"/>
    <lineage>
        <taxon>Bacteria</taxon>
        <taxon>Pseudomonadati</taxon>
        <taxon>Bacteroidota</taxon>
        <taxon>Flavobacteriia</taxon>
        <taxon>Flavobacteriales</taxon>
        <taxon>Flavobacteriaceae</taxon>
        <taxon>Aquimarina</taxon>
    </lineage>
</organism>
<keyword evidence="2" id="KW-1185">Reference proteome</keyword>
<dbReference type="RefSeq" id="WP_073318044.1">
    <property type="nucleotide sequence ID" value="NZ_FQYP01000007.1"/>
</dbReference>
<dbReference type="OrthoDB" id="1263329at2"/>
<dbReference type="EMBL" id="FQYP01000007">
    <property type="protein sequence ID" value="SHJ29938.1"/>
    <property type="molecule type" value="Genomic_DNA"/>
</dbReference>
<name>A0A1M6I684_9FLAO</name>
<dbReference type="STRING" id="570521.SAMN04488508_107142"/>
<sequence>MKNISIVTIICLCWGMSIQSQTHSSSIADVVVAAEKGVIAGLLGVELDNKKDQLRQIRNLKTKETTYAKNRRVTGNLKTSPVYGAVYIMSNSLSTKIDKVKSNIKTRKYATFGIMHGLKRHEVDLEKQEEYYKKLKSELEVISSGLLLSGGTGYNYTAFLKLLIRMMRVREKVHQIDKDVLNLMGVSRILAK</sequence>
<reference evidence="2" key="1">
    <citation type="submission" date="2016-11" db="EMBL/GenBank/DDBJ databases">
        <authorList>
            <person name="Varghese N."/>
            <person name="Submissions S."/>
        </authorList>
    </citation>
    <scope>NUCLEOTIDE SEQUENCE [LARGE SCALE GENOMIC DNA]</scope>
    <source>
        <strain evidence="2">DSM 22623</strain>
    </source>
</reference>
<accession>A0A1M6I684</accession>